<dbReference type="RefSeq" id="WP_054537536.1">
    <property type="nucleotide sequence ID" value="NZ_JACIEQ010000001.1"/>
</dbReference>
<dbReference type="PANTHER" id="PTHR36513:SF1">
    <property type="entry name" value="TRANSMEMBRANE PROTEIN"/>
    <property type="match status" value="1"/>
</dbReference>
<feature type="chain" id="PRO_5032678519" evidence="1">
    <location>
        <begin position="16"/>
        <end position="367"/>
    </location>
</feature>
<gene>
    <name evidence="2" type="ORF">GGR17_001420</name>
</gene>
<dbReference type="InterPro" id="IPR010297">
    <property type="entry name" value="DUF900_hydrolase"/>
</dbReference>
<dbReference type="Gene3D" id="3.40.50.1820">
    <property type="entry name" value="alpha/beta hydrolase"/>
    <property type="match status" value="1"/>
</dbReference>
<dbReference type="PANTHER" id="PTHR36513">
    <property type="entry name" value="ABC TRANSMEMBRANE TYPE-1 DOMAIN-CONTAINING PROTEIN"/>
    <property type="match status" value="1"/>
</dbReference>
<proteinExistence type="predicted"/>
<dbReference type="SUPFAM" id="SSF53474">
    <property type="entry name" value="alpha/beta-Hydrolases"/>
    <property type="match status" value="1"/>
</dbReference>
<dbReference type="InterPro" id="IPR014586">
    <property type="entry name" value="UCP033909"/>
</dbReference>
<keyword evidence="1" id="KW-0732">Signal</keyword>
<comment type="caution">
    <text evidence="2">The sequence shown here is derived from an EMBL/GenBank/DDBJ whole genome shotgun (WGS) entry which is preliminary data.</text>
</comment>
<dbReference type="EMBL" id="JACIEQ010000001">
    <property type="protein sequence ID" value="MBB4021629.1"/>
    <property type="molecule type" value="Genomic_DNA"/>
</dbReference>
<organism evidence="2 3">
    <name type="scientific">Actibacterium naphthalenivorans</name>
    <dbReference type="NCBI Taxonomy" id="1614693"/>
    <lineage>
        <taxon>Bacteria</taxon>
        <taxon>Pseudomonadati</taxon>
        <taxon>Pseudomonadota</taxon>
        <taxon>Alphaproteobacteria</taxon>
        <taxon>Rhodobacterales</taxon>
        <taxon>Roseobacteraceae</taxon>
        <taxon>Actibacterium</taxon>
    </lineage>
</organism>
<dbReference type="PIRSF" id="PIRSF033909">
    <property type="entry name" value="UCP033909"/>
    <property type="match status" value="1"/>
</dbReference>
<dbReference type="AlphaFoldDB" id="A0A840CEB8"/>
<accession>A0A840CEB8</accession>
<reference evidence="2" key="1">
    <citation type="submission" date="2020-08" db="EMBL/GenBank/DDBJ databases">
        <title>Genomic Encyclopedia of Type Strains, Phase IV (KMG-IV): sequencing the most valuable type-strain genomes for metagenomic binning, comparative biology and taxonomic classification.</title>
        <authorList>
            <person name="Goeker M."/>
        </authorList>
    </citation>
    <scope>NUCLEOTIDE SEQUENCE [LARGE SCALE GENOMIC DNA]</scope>
    <source>
        <strain evidence="2">DSM 105040</strain>
    </source>
</reference>
<protein>
    <submittedName>
        <fullName evidence="2">Esterase/lipase superfamily enzyme</fullName>
    </submittedName>
</protein>
<dbReference type="Proteomes" id="UP000585681">
    <property type="component" value="Unassembled WGS sequence"/>
</dbReference>
<sequence length="367" mass="40056">MNKVFMFLCASIMLAACTPRPGTMLVPEAAEIGDTVKVYYGSTRTSEKNRPEGIGRALMPTYGEVSVSVPPEHKVGRMEVSGNPDPEKHFALSSSQFFGDPKTFRSALSHEFRKRPVGKREAVIFVHGFNTNFAEGVFRAAQLDHDFDIDAVSITYTWPSRANPVAYAYDRDSALFARDGLEELITEVRRAGADNILLVGHSMGAQVTMETLRQMAIRSPAELHRTVDSVVLLAPDIDVNLFRAQAARIGRLPEPFVVIVSERDRVLDLSARLTGERNRLGNVRSIEKFADLNVTIVDVTGFSGVRDLGHFTIGSSPALISILGKQKALETLIKGDTSGQTGLVQGTVLTVQQATEIVLSPITSLAQ</sequence>
<evidence type="ECO:0000313" key="2">
    <source>
        <dbReference type="EMBL" id="MBB4021629.1"/>
    </source>
</evidence>
<feature type="signal peptide" evidence="1">
    <location>
        <begin position="1"/>
        <end position="15"/>
    </location>
</feature>
<name>A0A840CEB8_9RHOB</name>
<dbReference type="Pfam" id="PF05990">
    <property type="entry name" value="DUF900"/>
    <property type="match status" value="1"/>
</dbReference>
<evidence type="ECO:0000313" key="3">
    <source>
        <dbReference type="Proteomes" id="UP000585681"/>
    </source>
</evidence>
<dbReference type="PROSITE" id="PS51257">
    <property type="entry name" value="PROKAR_LIPOPROTEIN"/>
    <property type="match status" value="1"/>
</dbReference>
<dbReference type="InterPro" id="IPR029058">
    <property type="entry name" value="AB_hydrolase_fold"/>
</dbReference>
<keyword evidence="3" id="KW-1185">Reference proteome</keyword>
<evidence type="ECO:0000256" key="1">
    <source>
        <dbReference type="SAM" id="SignalP"/>
    </source>
</evidence>